<dbReference type="NCBIfam" id="TIGR02937">
    <property type="entry name" value="sigma70-ECF"/>
    <property type="match status" value="1"/>
</dbReference>
<dbReference type="InterPro" id="IPR039425">
    <property type="entry name" value="RNA_pol_sigma-70-like"/>
</dbReference>
<dbReference type="RefSeq" id="WP_007413279.1">
    <property type="nucleotide sequence ID" value="NZ_ABOX02000003.1"/>
</dbReference>
<dbReference type="PANTHER" id="PTHR43133:SF39">
    <property type="entry name" value="SIMILAR TO RNA POLYMERASE SIGMA-E FACTOR"/>
    <property type="match status" value="1"/>
</dbReference>
<keyword evidence="3" id="KW-0804">Transcription</keyword>
<dbReference type="InterPro" id="IPR014284">
    <property type="entry name" value="RNA_pol_sigma-70_dom"/>
</dbReference>
<dbReference type="GO" id="GO:0006352">
    <property type="term" value="P:DNA-templated transcription initiation"/>
    <property type="evidence" value="ECO:0007669"/>
    <property type="project" value="InterPro"/>
</dbReference>
<reference evidence="5 6" key="1">
    <citation type="journal article" date="2011" name="J. Bacteriol.">
        <title>Genome sequence of 'Pedosphaera parvula' Ellin514, an aerobic Verrucomicrobial isolate from pasture soil.</title>
        <authorList>
            <person name="Kant R."/>
            <person name="van Passel M.W."/>
            <person name="Sangwan P."/>
            <person name="Palva A."/>
            <person name="Lucas S."/>
            <person name="Copeland A."/>
            <person name="Lapidus A."/>
            <person name="Glavina Del Rio T."/>
            <person name="Dalin E."/>
            <person name="Tice H."/>
            <person name="Bruce D."/>
            <person name="Goodwin L."/>
            <person name="Pitluck S."/>
            <person name="Chertkov O."/>
            <person name="Larimer F.W."/>
            <person name="Land M.L."/>
            <person name="Hauser L."/>
            <person name="Brettin T.S."/>
            <person name="Detter J.C."/>
            <person name="Han S."/>
            <person name="de Vos W.M."/>
            <person name="Janssen P.H."/>
            <person name="Smidt H."/>
        </authorList>
    </citation>
    <scope>NUCLEOTIDE SEQUENCE [LARGE SCALE GENOMIC DNA]</scope>
    <source>
        <strain evidence="5 6">Ellin514</strain>
    </source>
</reference>
<dbReference type="GO" id="GO:0016987">
    <property type="term" value="F:sigma factor activity"/>
    <property type="evidence" value="ECO:0007669"/>
    <property type="project" value="UniProtKB-KW"/>
</dbReference>
<keyword evidence="2" id="KW-0731">Sigma factor</keyword>
<evidence type="ECO:0000259" key="4">
    <source>
        <dbReference type="Pfam" id="PF07638"/>
    </source>
</evidence>
<keyword evidence="1" id="KW-0805">Transcription regulation</keyword>
<name>B9XBT1_PEDPL</name>
<organism evidence="5 6">
    <name type="scientific">Pedosphaera parvula (strain Ellin514)</name>
    <dbReference type="NCBI Taxonomy" id="320771"/>
    <lineage>
        <taxon>Bacteria</taxon>
        <taxon>Pseudomonadati</taxon>
        <taxon>Verrucomicrobiota</taxon>
        <taxon>Pedosphaerae</taxon>
        <taxon>Pedosphaerales</taxon>
        <taxon>Pedosphaeraceae</taxon>
        <taxon>Pedosphaera</taxon>
    </lineage>
</organism>
<dbReference type="EMBL" id="ABOX02000003">
    <property type="protein sequence ID" value="EEF62966.1"/>
    <property type="molecule type" value="Genomic_DNA"/>
</dbReference>
<dbReference type="Pfam" id="PF07638">
    <property type="entry name" value="Sigma70_ECF"/>
    <property type="match status" value="1"/>
</dbReference>
<dbReference type="InterPro" id="IPR036388">
    <property type="entry name" value="WH-like_DNA-bd_sf"/>
</dbReference>
<dbReference type="Proteomes" id="UP000003688">
    <property type="component" value="Unassembled WGS sequence"/>
</dbReference>
<evidence type="ECO:0000256" key="3">
    <source>
        <dbReference type="ARBA" id="ARBA00023163"/>
    </source>
</evidence>
<feature type="domain" description="RNA polymerase sigma-70 ECF-like HTH" evidence="4">
    <location>
        <begin position="1"/>
        <end position="182"/>
    </location>
</feature>
<evidence type="ECO:0000256" key="2">
    <source>
        <dbReference type="ARBA" id="ARBA00023082"/>
    </source>
</evidence>
<dbReference type="OrthoDB" id="278371at2"/>
<evidence type="ECO:0000313" key="5">
    <source>
        <dbReference type="EMBL" id="EEF62966.1"/>
    </source>
</evidence>
<dbReference type="InterPro" id="IPR013324">
    <property type="entry name" value="RNA_pol_sigma_r3/r4-like"/>
</dbReference>
<sequence length="189" mass="21125">MSEITLILNAVEQGDSKAAAKLLPLVYGELRRLAAWLLANEKPGQTLQATALVHEAYLRLVSKEDPGWQGRRHFFGAAAEAMRRILVENARRKKRLKHGGQWERVDVEALDIASPMPDDDLLALDEALDGLAEVDPRAAELVKLCYFVGLTQEQAAKELNISISTVERTWAFARAWLFREIQKGQNPPA</sequence>
<dbReference type="InterPro" id="IPR011517">
    <property type="entry name" value="RNA_pol_sigma70_ECF-like"/>
</dbReference>
<dbReference type="STRING" id="320771.Cflav_PD5601"/>
<accession>B9XBT1</accession>
<dbReference type="PANTHER" id="PTHR43133">
    <property type="entry name" value="RNA POLYMERASE ECF-TYPE SIGMA FACTO"/>
    <property type="match status" value="1"/>
</dbReference>
<proteinExistence type="predicted"/>
<evidence type="ECO:0000313" key="6">
    <source>
        <dbReference type="Proteomes" id="UP000003688"/>
    </source>
</evidence>
<dbReference type="AlphaFoldDB" id="B9XBT1"/>
<gene>
    <name evidence="5" type="ORF">Cflav_PD5601</name>
</gene>
<protein>
    <submittedName>
        <fullName evidence="5">RNA polymerase, sigma-24 subunit, ECF subfamily</fullName>
    </submittedName>
</protein>
<comment type="caution">
    <text evidence="5">The sequence shown here is derived from an EMBL/GenBank/DDBJ whole genome shotgun (WGS) entry which is preliminary data.</text>
</comment>
<keyword evidence="6" id="KW-1185">Reference proteome</keyword>
<dbReference type="Gene3D" id="1.10.10.10">
    <property type="entry name" value="Winged helix-like DNA-binding domain superfamily/Winged helix DNA-binding domain"/>
    <property type="match status" value="1"/>
</dbReference>
<dbReference type="SUPFAM" id="SSF88659">
    <property type="entry name" value="Sigma3 and sigma4 domains of RNA polymerase sigma factors"/>
    <property type="match status" value="1"/>
</dbReference>
<dbReference type="InterPro" id="IPR053812">
    <property type="entry name" value="HTH_Sigma70_ECF-like"/>
</dbReference>
<evidence type="ECO:0000256" key="1">
    <source>
        <dbReference type="ARBA" id="ARBA00023015"/>
    </source>
</evidence>
<dbReference type="NCBIfam" id="TIGR02999">
    <property type="entry name" value="Sig-70_X6"/>
    <property type="match status" value="1"/>
</dbReference>